<gene>
    <name evidence="3" type="ORF">NTJ_01232</name>
</gene>
<accession>A0ABN7AB33</accession>
<feature type="region of interest" description="Disordered" evidence="2">
    <location>
        <begin position="552"/>
        <end position="786"/>
    </location>
</feature>
<feature type="compositionally biased region" description="Low complexity" evidence="2">
    <location>
        <begin position="775"/>
        <end position="786"/>
    </location>
</feature>
<feature type="coiled-coil region" evidence="1">
    <location>
        <begin position="111"/>
        <end position="152"/>
    </location>
</feature>
<dbReference type="InterPro" id="IPR031887">
    <property type="entry name" value="SDCCAG8"/>
</dbReference>
<dbReference type="Pfam" id="PF15964">
    <property type="entry name" value="CCCAP"/>
    <property type="match status" value="1"/>
</dbReference>
<dbReference type="PANTHER" id="PTHR34343:SF1">
    <property type="entry name" value="SEROLOGICALLY DEFINED COLON CANCER ANTIGEN 8"/>
    <property type="match status" value="1"/>
</dbReference>
<evidence type="ECO:0000256" key="2">
    <source>
        <dbReference type="SAM" id="MobiDB-lite"/>
    </source>
</evidence>
<feature type="compositionally biased region" description="Polar residues" evidence="2">
    <location>
        <begin position="637"/>
        <end position="646"/>
    </location>
</feature>
<feature type="coiled-coil region" evidence="1">
    <location>
        <begin position="493"/>
        <end position="545"/>
    </location>
</feature>
<evidence type="ECO:0000313" key="4">
    <source>
        <dbReference type="Proteomes" id="UP001307889"/>
    </source>
</evidence>
<feature type="compositionally biased region" description="Low complexity" evidence="2">
    <location>
        <begin position="758"/>
        <end position="767"/>
    </location>
</feature>
<keyword evidence="1" id="KW-0175">Coiled coil</keyword>
<proteinExistence type="predicted"/>
<feature type="compositionally biased region" description="Low complexity" evidence="2">
    <location>
        <begin position="581"/>
        <end position="607"/>
    </location>
</feature>
<sequence>MIRAKKYKSRQVPKVDLLRKRGTDYSDYAYREAVSKLKFLLAESYTPVNIHKYSSSPVPPFKGSNYSLANPYEDSPTHDTSYLSPMKIPALTPPKRPDITFDMTPEYSSYLRKQEDYIQQLEKEGRTCREEMARLLSKVRQVISENDRLKSDSKLGSTIETEEESELEEKEKKVRCKHTCSAPNVVYESRISELEAQLTQSRLELRKAQDEAFFHKTKSYESTTGEPNKQIEALQRERDELNATVSNLQMLVNQLREKETAATLKVKRSLDVVDQAHFDKNQLEMEIRRLKSDLERMNDKQREIMQESARRVNEAERRYTLQIERLNGDLAAQWDTANRLNLELDRARRTESELRRELAQRNSVIDELKKELSMKTSNLQTEALTAGAEKETLESELSAQKLAVERAERSGRQESARLQAEVASLRQRLDRADSDLLHSRKENLRLNETIGSLEKELELAKLSKDSSGNKDSKRSDELTNMIKEMDSKHVQSVADLEGLIQSQTQLMEKLKNECQNLTHRLEDANAKHKEEMASLQNNVDYLSSKLEAPNFEKQGWQGDGVSTYQNEGGGPQGKNQEEYQGDQSQYQQGDQTQSQQGDQSQYQQGDQGPDKYLGDKTQYPVEPEPYEDDGKKEILNTAGQPQQEEQFQGKEAEQATYQGDQAGYDQGYDPAQYPEGYDPNQYAEGYDPNQYPEGYDPNQYPEGYDPNQYPEGYDPSQYPEGYDPSQYPEGYDPSQYQAEYAEGYPDETGQTQAMPTNVQPAPAETQQPVPPPPKAQQDLPVKAPAT</sequence>
<dbReference type="PANTHER" id="PTHR34343">
    <property type="entry name" value="SEROLOGICALLY DEFINED COLON CANCER ANTIGEN 8"/>
    <property type="match status" value="1"/>
</dbReference>
<organism evidence="3 4">
    <name type="scientific">Nesidiocoris tenuis</name>
    <dbReference type="NCBI Taxonomy" id="355587"/>
    <lineage>
        <taxon>Eukaryota</taxon>
        <taxon>Metazoa</taxon>
        <taxon>Ecdysozoa</taxon>
        <taxon>Arthropoda</taxon>
        <taxon>Hexapoda</taxon>
        <taxon>Insecta</taxon>
        <taxon>Pterygota</taxon>
        <taxon>Neoptera</taxon>
        <taxon>Paraneoptera</taxon>
        <taxon>Hemiptera</taxon>
        <taxon>Heteroptera</taxon>
        <taxon>Panheteroptera</taxon>
        <taxon>Cimicomorpha</taxon>
        <taxon>Miridae</taxon>
        <taxon>Dicyphina</taxon>
        <taxon>Nesidiocoris</taxon>
    </lineage>
</organism>
<feature type="coiled-coil region" evidence="1">
    <location>
        <begin position="184"/>
        <end position="435"/>
    </location>
</feature>
<reference evidence="3 4" key="1">
    <citation type="submission" date="2023-09" db="EMBL/GenBank/DDBJ databases">
        <title>Nesidiocoris tenuis whole genome shotgun sequence.</title>
        <authorList>
            <person name="Shibata T."/>
            <person name="Shimoda M."/>
            <person name="Kobayashi T."/>
            <person name="Uehara T."/>
        </authorList>
    </citation>
    <scope>NUCLEOTIDE SEQUENCE [LARGE SCALE GENOMIC DNA]</scope>
    <source>
        <strain evidence="3 4">Japan</strain>
    </source>
</reference>
<feature type="compositionally biased region" description="Polar residues" evidence="2">
    <location>
        <begin position="748"/>
        <end position="757"/>
    </location>
</feature>
<keyword evidence="4" id="KW-1185">Reference proteome</keyword>
<protein>
    <submittedName>
        <fullName evidence="3">Serologically defined colon cancer antigen 8</fullName>
    </submittedName>
</protein>
<evidence type="ECO:0000256" key="1">
    <source>
        <dbReference type="SAM" id="Coils"/>
    </source>
</evidence>
<dbReference type="EMBL" id="AP028909">
    <property type="protein sequence ID" value="BES88427.1"/>
    <property type="molecule type" value="Genomic_DNA"/>
</dbReference>
<name>A0ABN7AB33_9HEMI</name>
<dbReference type="Proteomes" id="UP001307889">
    <property type="component" value="Chromosome 1"/>
</dbReference>
<evidence type="ECO:0000313" key="3">
    <source>
        <dbReference type="EMBL" id="BES88427.1"/>
    </source>
</evidence>